<dbReference type="Proteomes" id="UP000256708">
    <property type="component" value="Unassembled WGS sequence"/>
</dbReference>
<dbReference type="GO" id="GO:0016757">
    <property type="term" value="F:glycosyltransferase activity"/>
    <property type="evidence" value="ECO:0007669"/>
    <property type="project" value="UniProtKB-KW"/>
</dbReference>
<dbReference type="CDD" id="cd06223">
    <property type="entry name" value="PRTases_typeI"/>
    <property type="match status" value="1"/>
</dbReference>
<dbReference type="InterPro" id="IPR000836">
    <property type="entry name" value="PRTase_dom"/>
</dbReference>
<feature type="domain" description="Phosphoribosyltransferase" evidence="1">
    <location>
        <begin position="11"/>
        <end position="147"/>
    </location>
</feature>
<dbReference type="PANTHER" id="PTHR11608:SF0">
    <property type="entry name" value="BIFUNCTIONAL PROTEIN PYRR"/>
    <property type="match status" value="1"/>
</dbReference>
<accession>A0A3D8LCV3</accession>
<gene>
    <name evidence="2" type="ORF">DXT99_10660</name>
</gene>
<protein>
    <submittedName>
        <fullName evidence="2">Phosphoribosyltransferase</fullName>
    </submittedName>
</protein>
<evidence type="ECO:0000313" key="3">
    <source>
        <dbReference type="Proteomes" id="UP000256708"/>
    </source>
</evidence>
<proteinExistence type="predicted"/>
<evidence type="ECO:0000259" key="1">
    <source>
        <dbReference type="Pfam" id="PF00156"/>
    </source>
</evidence>
<dbReference type="PANTHER" id="PTHR11608">
    <property type="entry name" value="BIFUNCTIONAL PROTEIN PYRR"/>
    <property type="match status" value="1"/>
</dbReference>
<comment type="caution">
    <text evidence="2">The sequence shown here is derived from an EMBL/GenBank/DDBJ whole genome shotgun (WGS) entry which is preliminary data.</text>
</comment>
<evidence type="ECO:0000313" key="2">
    <source>
        <dbReference type="EMBL" id="RDV15126.1"/>
    </source>
</evidence>
<dbReference type="RefSeq" id="WP_115565540.1">
    <property type="nucleotide sequence ID" value="NZ_QRGR01000010.1"/>
</dbReference>
<dbReference type="EMBL" id="QRGR01000010">
    <property type="protein sequence ID" value="RDV15126.1"/>
    <property type="molecule type" value="Genomic_DNA"/>
</dbReference>
<organism evidence="2 3">
    <name type="scientific">Pontibacter diazotrophicus</name>
    <dbReference type="NCBI Taxonomy" id="1400979"/>
    <lineage>
        <taxon>Bacteria</taxon>
        <taxon>Pseudomonadati</taxon>
        <taxon>Bacteroidota</taxon>
        <taxon>Cytophagia</taxon>
        <taxon>Cytophagales</taxon>
        <taxon>Hymenobacteraceae</taxon>
        <taxon>Pontibacter</taxon>
    </lineage>
</organism>
<dbReference type="AlphaFoldDB" id="A0A3D8LCV3"/>
<sequence>MAPQLQEQNLILDKAQIEQKIMRIAYQIYEKNFEEQEIVLAGIYENGYTLAQMLAEKLQAISPIQVQLLCITLNKTAPLSEPILMEPKQPSLTDKVIVLVDDVLNTGKTLAYTLNTFLAHNPKKVEIATLVDRHHPLYPVAATYTGYSLATTLNEHIMVYLNEEKYGAYLH</sequence>
<dbReference type="OrthoDB" id="664757at2"/>
<name>A0A3D8LCV3_9BACT</name>
<keyword evidence="2" id="KW-0808">Transferase</keyword>
<dbReference type="InterPro" id="IPR050137">
    <property type="entry name" value="PyrR_bifunctional"/>
</dbReference>
<dbReference type="InterPro" id="IPR029057">
    <property type="entry name" value="PRTase-like"/>
</dbReference>
<keyword evidence="3" id="KW-1185">Reference proteome</keyword>
<dbReference type="Pfam" id="PF00156">
    <property type="entry name" value="Pribosyltran"/>
    <property type="match status" value="1"/>
</dbReference>
<keyword evidence="2" id="KW-0328">Glycosyltransferase</keyword>
<dbReference type="Gene3D" id="3.40.50.2020">
    <property type="match status" value="1"/>
</dbReference>
<dbReference type="SUPFAM" id="SSF53271">
    <property type="entry name" value="PRTase-like"/>
    <property type="match status" value="1"/>
</dbReference>
<reference evidence="3" key="1">
    <citation type="submission" date="2018-08" db="EMBL/GenBank/DDBJ databases">
        <authorList>
            <person name="Liu Z.-W."/>
            <person name="Du Z.-J."/>
        </authorList>
    </citation>
    <scope>NUCLEOTIDE SEQUENCE [LARGE SCALE GENOMIC DNA]</scope>
    <source>
        <strain evidence="3">H4X</strain>
    </source>
</reference>